<proteinExistence type="inferred from homology"/>
<evidence type="ECO:0000313" key="8">
    <source>
        <dbReference type="Proteomes" id="UP001651158"/>
    </source>
</evidence>
<dbReference type="InterPro" id="IPR000997">
    <property type="entry name" value="Cholinesterase"/>
</dbReference>
<comment type="caution">
    <text evidence="7">The sequence shown here is derived from an EMBL/GenBank/DDBJ whole genome shotgun (WGS) entry which is preliminary data.</text>
</comment>
<evidence type="ECO:0000313" key="7">
    <source>
        <dbReference type="EMBL" id="KAL5110926.1"/>
    </source>
</evidence>
<comment type="similarity">
    <text evidence="1">Belongs to the type-B carboxylesterase/lipase family.</text>
</comment>
<dbReference type="InterPro" id="IPR029058">
    <property type="entry name" value="AB_hydrolase_fold"/>
</dbReference>
<gene>
    <name evidence="7" type="ORF">TcWFU_009393</name>
</gene>
<sequence length="693" mass="77747">MCAPISYVLILLIPTTIANFVTTQDGTVKINLLGNTYLKGTRWNVNGTKVDAFLGIPFAKPPTGKLRFAPPLEADLWNGELDATKPPNSCWQFLAGGFDLANPAARVWVNNTKMSEDCLYLNVWVPSDLKKSSSPLPVMVWIFGGGFFSGTSTLNVYDGTYLAAMENVIVVSMQYRLGPFGFLFVASQIEGNMGLLDQQLALKWVQNHISAFNGDPKRVTLFGESAGAVSVGLHYLAPSSRPLFQRIILQSSSPLSRWALWQKTVAHEAGISFIKASNCSDRAHDLAKEVACLRKLPASIIFDKLTELTLASTRRRASRLSVMSSKPQWPVTFLSDASQYFDVYMRPVLDGKFLPDCPGTILSSISPNGAPDVLIGNVAKEGMYWLLYGLGIQGINFLHENGTVTLPSLKDFNKARIDYLHLVQTRFMSIGHLVDPFPAIATLQYEFNSPEIPKVTSYDTGLKYNALTSALAFLYRLDDLSGDVDFICPTLLFARLLAKIEGSRVQFYSFIHRTVGNTFPEWTGLMHGYEIEYVFGMPFSQTFTSEYYRFTEQEAELSRRVMRYWANFARTGDATANLTGIDVNTMWPDFLVTNQSYLEIGLATSTVKESLHDKGCTFWNDIFPSLQRIYLRRSGYQSYPRLTSPTICPYMEVDLYPVERLRDFVTGEYPDGSERLLPSWIAMLILLWMQTTK</sequence>
<evidence type="ECO:0000256" key="5">
    <source>
        <dbReference type="SAM" id="SignalP"/>
    </source>
</evidence>
<evidence type="ECO:0000256" key="1">
    <source>
        <dbReference type="ARBA" id="ARBA00005964"/>
    </source>
</evidence>
<dbReference type="Pfam" id="PF00135">
    <property type="entry name" value="COesterase"/>
    <property type="match status" value="1"/>
</dbReference>
<keyword evidence="5" id="KW-0732">Signal</keyword>
<dbReference type="InterPro" id="IPR050654">
    <property type="entry name" value="AChE-related_enzymes"/>
</dbReference>
<dbReference type="Gene3D" id="3.40.50.1820">
    <property type="entry name" value="alpha/beta hydrolase"/>
    <property type="match status" value="1"/>
</dbReference>
<feature type="signal peptide" evidence="5">
    <location>
        <begin position="1"/>
        <end position="18"/>
    </location>
</feature>
<accession>A0ABR4QMA4</accession>
<reference evidence="7 8" key="1">
    <citation type="journal article" date="2022" name="Front. Cell. Infect. Microbiol.">
        <title>The Genomes of Two Strains of Taenia crassiceps the Animal Model for the Study of Human Cysticercosis.</title>
        <authorList>
            <person name="Bobes R.J."/>
            <person name="Estrada K."/>
            <person name="Rios-Valencia D.G."/>
            <person name="Calderon-Gallegos A."/>
            <person name="de la Torre P."/>
            <person name="Carrero J.C."/>
            <person name="Sanchez-Flores A."/>
            <person name="Laclette J.P."/>
        </authorList>
    </citation>
    <scope>NUCLEOTIDE SEQUENCE [LARGE SCALE GENOMIC DNA]</scope>
    <source>
        <strain evidence="7">WFUcys</strain>
    </source>
</reference>
<evidence type="ECO:0000256" key="3">
    <source>
        <dbReference type="ARBA" id="ARBA00022801"/>
    </source>
</evidence>
<dbReference type="InterPro" id="IPR019819">
    <property type="entry name" value="Carboxylesterase_B_CS"/>
</dbReference>
<dbReference type="PANTHER" id="PTHR43918">
    <property type="entry name" value="ACETYLCHOLINESTERASE"/>
    <property type="match status" value="1"/>
</dbReference>
<keyword evidence="3" id="KW-0378">Hydrolase</keyword>
<keyword evidence="4" id="KW-1015">Disulfide bond</keyword>
<keyword evidence="2" id="KW-0719">Serine esterase</keyword>
<dbReference type="PANTHER" id="PTHR43918:SF4">
    <property type="entry name" value="CARBOXYLIC ESTER HYDROLASE"/>
    <property type="match status" value="1"/>
</dbReference>
<protein>
    <submittedName>
        <fullName evidence="7">Acetylcholinesterase</fullName>
    </submittedName>
</protein>
<dbReference type="SUPFAM" id="SSF53474">
    <property type="entry name" value="alpha/beta-Hydrolases"/>
    <property type="match status" value="1"/>
</dbReference>
<feature type="chain" id="PRO_5045557913" evidence="5">
    <location>
        <begin position="19"/>
        <end position="693"/>
    </location>
</feature>
<evidence type="ECO:0000256" key="2">
    <source>
        <dbReference type="ARBA" id="ARBA00022487"/>
    </source>
</evidence>
<dbReference type="Proteomes" id="UP001651158">
    <property type="component" value="Unassembled WGS sequence"/>
</dbReference>
<dbReference type="InterPro" id="IPR002018">
    <property type="entry name" value="CarbesteraseB"/>
</dbReference>
<name>A0ABR4QMA4_9CEST</name>
<feature type="domain" description="Carboxylesterase type B" evidence="6">
    <location>
        <begin position="36"/>
        <end position="619"/>
    </location>
</feature>
<evidence type="ECO:0000259" key="6">
    <source>
        <dbReference type="Pfam" id="PF00135"/>
    </source>
</evidence>
<keyword evidence="8" id="KW-1185">Reference proteome</keyword>
<dbReference type="PRINTS" id="PR00878">
    <property type="entry name" value="CHOLNESTRASE"/>
</dbReference>
<dbReference type="PROSITE" id="PS00941">
    <property type="entry name" value="CARBOXYLESTERASE_B_2"/>
    <property type="match status" value="1"/>
</dbReference>
<dbReference type="EMBL" id="JAKROA010000002">
    <property type="protein sequence ID" value="KAL5110926.1"/>
    <property type="molecule type" value="Genomic_DNA"/>
</dbReference>
<evidence type="ECO:0000256" key="4">
    <source>
        <dbReference type="ARBA" id="ARBA00023157"/>
    </source>
</evidence>
<organism evidence="7 8">
    <name type="scientific">Taenia crassiceps</name>
    <dbReference type="NCBI Taxonomy" id="6207"/>
    <lineage>
        <taxon>Eukaryota</taxon>
        <taxon>Metazoa</taxon>
        <taxon>Spiralia</taxon>
        <taxon>Lophotrochozoa</taxon>
        <taxon>Platyhelminthes</taxon>
        <taxon>Cestoda</taxon>
        <taxon>Eucestoda</taxon>
        <taxon>Cyclophyllidea</taxon>
        <taxon>Taeniidae</taxon>
        <taxon>Taenia</taxon>
    </lineage>
</organism>